<evidence type="ECO:0000256" key="1">
    <source>
        <dbReference type="SAM" id="MobiDB-lite"/>
    </source>
</evidence>
<dbReference type="EMBL" id="CP059491">
    <property type="protein sequence ID" value="QMS99955.1"/>
    <property type="molecule type" value="Genomic_DNA"/>
</dbReference>
<keyword evidence="3" id="KW-1185">Reference proteome</keyword>
<evidence type="ECO:0000313" key="3">
    <source>
        <dbReference type="Proteomes" id="UP000515663"/>
    </source>
</evidence>
<dbReference type="Proteomes" id="UP000515663">
    <property type="component" value="Chromosome"/>
</dbReference>
<name>A0A7D7LVJ5_9ACTN</name>
<dbReference type="RefSeq" id="WP_219849285.1">
    <property type="nucleotide sequence ID" value="NZ_CP059491.1"/>
</dbReference>
<sequence>MRSQAPEPVVTQKKSTQKSPARSGAVAMDATTPDDDHRVDLQRSSAPRIVDAGSDEAAQRLWEQAARRHDEEFDPPSQMVDARRATGRGIEDDRLVRTGVDPIAQAQHVARGLRAEGVGDLGHHLPVPFGQCCGGLLRVDGTVGVLAAAEIEGRQGRSRDRPAIVPGRGCRPAARWWR</sequence>
<organism evidence="2 3">
    <name type="scientific">Gordonia jinghuaiqii</name>
    <dbReference type="NCBI Taxonomy" id="2758710"/>
    <lineage>
        <taxon>Bacteria</taxon>
        <taxon>Bacillati</taxon>
        <taxon>Actinomycetota</taxon>
        <taxon>Actinomycetes</taxon>
        <taxon>Mycobacteriales</taxon>
        <taxon>Gordoniaceae</taxon>
        <taxon>Gordonia</taxon>
    </lineage>
</organism>
<evidence type="ECO:0000313" key="2">
    <source>
        <dbReference type="EMBL" id="QMS99955.1"/>
    </source>
</evidence>
<feature type="region of interest" description="Disordered" evidence="1">
    <location>
        <begin position="67"/>
        <end position="86"/>
    </location>
</feature>
<feature type="region of interest" description="Disordered" evidence="1">
    <location>
        <begin position="1"/>
        <end position="54"/>
    </location>
</feature>
<proteinExistence type="predicted"/>
<dbReference type="KEGG" id="gji:H1R19_13330"/>
<accession>A0A7D7LVJ5</accession>
<gene>
    <name evidence="2" type="ORF">H1R19_13330</name>
</gene>
<dbReference type="AlphaFoldDB" id="A0A7D7LVJ5"/>
<reference evidence="3" key="1">
    <citation type="submission" date="2020-07" db="EMBL/GenBank/DDBJ databases">
        <title>novel species isolated from the respiratory tract of Marmot.</title>
        <authorList>
            <person name="Zhang G."/>
        </authorList>
    </citation>
    <scope>NUCLEOTIDE SEQUENCE [LARGE SCALE GENOMIC DNA]</scope>
    <source>
        <strain evidence="3">686</strain>
    </source>
</reference>
<protein>
    <submittedName>
        <fullName evidence="2">Uncharacterized protein</fullName>
    </submittedName>
</protein>